<accession>A0A2W1EDA8</accession>
<reference evidence="4" key="2">
    <citation type="submission" date="2021-05" db="EMBL/GenBank/DDBJ databases">
        <authorList>
            <person name="Moolhuijzen P.M."/>
            <person name="Moffat C.S."/>
        </authorList>
    </citation>
    <scope>NUCLEOTIDE SEQUENCE</scope>
    <source>
        <strain evidence="4">86-124</strain>
    </source>
</reference>
<dbReference type="AlphaFoldDB" id="A0A2W1EDA8"/>
<dbReference type="EMBL" id="NQIK02000003">
    <property type="protein sequence ID" value="KAF7572672.1"/>
    <property type="molecule type" value="Genomic_DNA"/>
</dbReference>
<feature type="compositionally biased region" description="Low complexity" evidence="1">
    <location>
        <begin position="74"/>
        <end position="85"/>
    </location>
</feature>
<feature type="compositionally biased region" description="Pro residues" evidence="1">
    <location>
        <begin position="99"/>
        <end position="108"/>
    </location>
</feature>
<dbReference type="Proteomes" id="UP000245464">
    <property type="component" value="Chromosome 3"/>
</dbReference>
<keyword evidence="2" id="KW-0812">Transmembrane</keyword>
<sequence>MVVAEAHLALAPHDTAADDMTKQGAQATAASILAALPERTRSQPFDGSNGIGNEYLLQTFPPSRRASQAPQRESTTPSQHSTPSPCVTPEIVSSTFPSELPPRPPPKQSPLRRLFSLPVRPPTQAAQTDKNMTTNHTSVSRVDIEMGSLGVRSQVQHDLQNLARTNRRLKICVFVLVGQIIVMAGIMVVYVAYSHSATQKD</sequence>
<comment type="caution">
    <text evidence="4">The sequence shown here is derived from an EMBL/GenBank/DDBJ whole genome shotgun (WGS) entry which is preliminary data.</text>
</comment>
<evidence type="ECO:0000313" key="4">
    <source>
        <dbReference type="EMBL" id="KAI1509515.1"/>
    </source>
</evidence>
<dbReference type="Proteomes" id="UP000249757">
    <property type="component" value="Unassembled WGS sequence"/>
</dbReference>
<keyword evidence="5" id="KW-1185">Reference proteome</keyword>
<dbReference type="OMA" id="YSHSATQ"/>
<reference evidence="4" key="3">
    <citation type="journal article" date="2022" name="bioRxiv">
        <title>A global pangenome for the wheat fungal pathogen Pyrenophora tritici-repentis and prediction of effector protein structural homology.</title>
        <authorList>
            <person name="Moolhuijzen P."/>
            <person name="See P.T."/>
            <person name="Shi G."/>
            <person name="Powell H.R."/>
            <person name="Cockram J."/>
            <person name="Jorgensen L.N."/>
            <person name="Benslimane H."/>
            <person name="Strelkov S.E."/>
            <person name="Turner J."/>
            <person name="Liu Z."/>
            <person name="Moffat C.S."/>
        </authorList>
    </citation>
    <scope>NUCLEOTIDE SEQUENCE</scope>
    <source>
        <strain evidence="4">86-124</strain>
    </source>
</reference>
<feature type="transmembrane region" description="Helical" evidence="2">
    <location>
        <begin position="171"/>
        <end position="193"/>
    </location>
</feature>
<dbReference type="EMBL" id="NRDI02000020">
    <property type="protein sequence ID" value="KAI1509515.1"/>
    <property type="molecule type" value="Genomic_DNA"/>
</dbReference>
<evidence type="ECO:0000313" key="3">
    <source>
        <dbReference type="EMBL" id="KAF7572672.1"/>
    </source>
</evidence>
<gene>
    <name evidence="4" type="ORF">Ptr86124_011595</name>
    <name evidence="3" type="ORF">PtrM4_075770</name>
</gene>
<protein>
    <submittedName>
        <fullName evidence="4">Uncharacterized protein</fullName>
    </submittedName>
</protein>
<organism evidence="4 5">
    <name type="scientific">Pyrenophora tritici-repentis</name>
    <dbReference type="NCBI Taxonomy" id="45151"/>
    <lineage>
        <taxon>Eukaryota</taxon>
        <taxon>Fungi</taxon>
        <taxon>Dikarya</taxon>
        <taxon>Ascomycota</taxon>
        <taxon>Pezizomycotina</taxon>
        <taxon>Dothideomycetes</taxon>
        <taxon>Pleosporomycetidae</taxon>
        <taxon>Pleosporales</taxon>
        <taxon>Pleosporineae</taxon>
        <taxon>Pleosporaceae</taxon>
        <taxon>Pyrenophora</taxon>
    </lineage>
</organism>
<reference evidence="3" key="1">
    <citation type="journal article" date="2018" name="BMC Genomics">
        <title>Comparative genomics of the wheat fungal pathogen Pyrenophora tritici-repentis reveals chromosomal variations and genome plasticity.</title>
        <authorList>
            <person name="Moolhuijzen P."/>
            <person name="See P.T."/>
            <person name="Hane J.K."/>
            <person name="Shi G."/>
            <person name="Liu Z."/>
            <person name="Oliver R.P."/>
            <person name="Moffat C.S."/>
        </authorList>
    </citation>
    <scope>NUCLEOTIDE SEQUENCE [LARGE SCALE GENOMIC DNA]</scope>
    <source>
        <strain evidence="3">M4</strain>
    </source>
</reference>
<evidence type="ECO:0000313" key="5">
    <source>
        <dbReference type="Proteomes" id="UP000249757"/>
    </source>
</evidence>
<proteinExistence type="predicted"/>
<feature type="region of interest" description="Disordered" evidence="1">
    <location>
        <begin position="35"/>
        <end position="114"/>
    </location>
</feature>
<evidence type="ECO:0000256" key="2">
    <source>
        <dbReference type="SAM" id="Phobius"/>
    </source>
</evidence>
<name>A0A2W1EDA8_9PLEO</name>
<keyword evidence="2" id="KW-0472">Membrane</keyword>
<keyword evidence="2" id="KW-1133">Transmembrane helix</keyword>
<evidence type="ECO:0000256" key="1">
    <source>
        <dbReference type="SAM" id="MobiDB-lite"/>
    </source>
</evidence>
<reference evidence="5" key="4">
    <citation type="journal article" date="2022" name="Microb. Genom.">
        <title>A global pangenome for the wheat fungal pathogen Pyrenophora tritici-repentis and prediction of effector protein structural homology.</title>
        <authorList>
            <person name="Moolhuijzen P.M."/>
            <person name="See P.T."/>
            <person name="Shi G."/>
            <person name="Powell H.R."/>
            <person name="Cockram J."/>
            <person name="Jorgensen L.N."/>
            <person name="Benslimane H."/>
            <person name="Strelkov S.E."/>
            <person name="Turner J."/>
            <person name="Liu Z."/>
            <person name="Moffat C.S."/>
        </authorList>
    </citation>
    <scope>NUCLEOTIDE SEQUENCE [LARGE SCALE GENOMIC DNA]</scope>
</reference>